<accession>A0A4C1Z8W2</accession>
<name>A0A4C1Z8W2_EUMVA</name>
<dbReference type="AlphaFoldDB" id="A0A4C1Z8W2"/>
<dbReference type="Proteomes" id="UP000299102">
    <property type="component" value="Unassembled WGS sequence"/>
</dbReference>
<keyword evidence="2" id="KW-1185">Reference proteome</keyword>
<dbReference type="EMBL" id="BGZK01001616">
    <property type="protein sequence ID" value="GBP83359.1"/>
    <property type="molecule type" value="Genomic_DNA"/>
</dbReference>
<reference evidence="1 2" key="1">
    <citation type="journal article" date="2019" name="Commun. Biol.">
        <title>The bagworm genome reveals a unique fibroin gene that provides high tensile strength.</title>
        <authorList>
            <person name="Kono N."/>
            <person name="Nakamura H."/>
            <person name="Ohtoshi R."/>
            <person name="Tomita M."/>
            <person name="Numata K."/>
            <person name="Arakawa K."/>
        </authorList>
    </citation>
    <scope>NUCLEOTIDE SEQUENCE [LARGE SCALE GENOMIC DNA]</scope>
</reference>
<evidence type="ECO:0000313" key="2">
    <source>
        <dbReference type="Proteomes" id="UP000299102"/>
    </source>
</evidence>
<gene>
    <name evidence="1" type="ORF">EVAR_35452_1</name>
</gene>
<protein>
    <submittedName>
        <fullName evidence="1">Uncharacterized protein</fullName>
    </submittedName>
</protein>
<organism evidence="1 2">
    <name type="scientific">Eumeta variegata</name>
    <name type="common">Bagworm moth</name>
    <name type="synonym">Eumeta japonica</name>
    <dbReference type="NCBI Taxonomy" id="151549"/>
    <lineage>
        <taxon>Eukaryota</taxon>
        <taxon>Metazoa</taxon>
        <taxon>Ecdysozoa</taxon>
        <taxon>Arthropoda</taxon>
        <taxon>Hexapoda</taxon>
        <taxon>Insecta</taxon>
        <taxon>Pterygota</taxon>
        <taxon>Neoptera</taxon>
        <taxon>Endopterygota</taxon>
        <taxon>Lepidoptera</taxon>
        <taxon>Glossata</taxon>
        <taxon>Ditrysia</taxon>
        <taxon>Tineoidea</taxon>
        <taxon>Psychidae</taxon>
        <taxon>Oiketicinae</taxon>
        <taxon>Eumeta</taxon>
    </lineage>
</organism>
<comment type="caution">
    <text evidence="1">The sequence shown here is derived from an EMBL/GenBank/DDBJ whole genome shotgun (WGS) entry which is preliminary data.</text>
</comment>
<evidence type="ECO:0000313" key="1">
    <source>
        <dbReference type="EMBL" id="GBP83359.1"/>
    </source>
</evidence>
<proteinExistence type="predicted"/>
<sequence>MTDQTLSKFSDLLYTNICLHTDCNINAHVDNGLSIVDDKALVPNVYMRVLLQPTADRAGTSHTHDHPVLDESQPSILDNRQTKVRGVILTRTLVLC</sequence>